<evidence type="ECO:0000256" key="12">
    <source>
        <dbReference type="HAMAP-Rule" id="MF_00284"/>
    </source>
</evidence>
<dbReference type="PANTHER" id="PTHR10947">
    <property type="entry name" value="PHENYLALANYL-TRNA SYNTHETASE BETA CHAIN AND LEUCINE-RICH REPEAT-CONTAINING PROTEIN 47"/>
    <property type="match status" value="1"/>
</dbReference>
<keyword evidence="11 12" id="KW-0030">Aminoacyl-tRNA synthetase</keyword>
<keyword evidence="6 12" id="KW-0479">Metal-binding</keyword>
<organism evidence="15 16">
    <name type="scientific">Halorarum halophilum</name>
    <dbReference type="NCBI Taxonomy" id="2743090"/>
    <lineage>
        <taxon>Archaea</taxon>
        <taxon>Methanobacteriati</taxon>
        <taxon>Methanobacteriota</taxon>
        <taxon>Stenosarchaea group</taxon>
        <taxon>Halobacteria</taxon>
        <taxon>Halobacteriales</taxon>
        <taxon>Haloferacaceae</taxon>
        <taxon>Halorarum</taxon>
    </lineage>
</organism>
<gene>
    <name evidence="12" type="primary">pheT</name>
    <name evidence="15" type="ORF">HUG10_12340</name>
</gene>
<dbReference type="GO" id="GO:0000287">
    <property type="term" value="F:magnesium ion binding"/>
    <property type="evidence" value="ECO:0007669"/>
    <property type="project" value="InterPro"/>
</dbReference>
<dbReference type="SMART" id="SM00874">
    <property type="entry name" value="B5"/>
    <property type="match status" value="1"/>
</dbReference>
<feature type="binding site" evidence="12">
    <location>
        <position position="371"/>
    </location>
    <ligand>
        <name>Mg(2+)</name>
        <dbReference type="ChEBI" id="CHEBI:18420"/>
        <note>shared with alpha subunit</note>
    </ligand>
</feature>
<feature type="binding site" evidence="12">
    <location>
        <position position="375"/>
    </location>
    <ligand>
        <name>Mg(2+)</name>
        <dbReference type="ChEBI" id="CHEBI:18420"/>
        <note>shared with alpha subunit</note>
    </ligand>
</feature>
<evidence type="ECO:0000256" key="10">
    <source>
        <dbReference type="ARBA" id="ARBA00022917"/>
    </source>
</evidence>
<dbReference type="Gene3D" id="3.50.40.10">
    <property type="entry name" value="Phenylalanyl-trna Synthetase, Chain B, domain 3"/>
    <property type="match status" value="1"/>
</dbReference>
<evidence type="ECO:0000256" key="11">
    <source>
        <dbReference type="ARBA" id="ARBA00023146"/>
    </source>
</evidence>
<feature type="binding site" evidence="12">
    <location>
        <position position="365"/>
    </location>
    <ligand>
        <name>Mg(2+)</name>
        <dbReference type="ChEBI" id="CHEBI:18420"/>
        <note>shared with alpha subunit</note>
    </ligand>
</feature>
<dbReference type="InterPro" id="IPR045060">
    <property type="entry name" value="Phe-tRNA-ligase_IIc_bsu"/>
</dbReference>
<dbReference type="EC" id="6.1.1.20" evidence="12"/>
<dbReference type="InterPro" id="IPR005146">
    <property type="entry name" value="B3/B4_tRNA-bd"/>
</dbReference>
<reference evidence="15 16" key="1">
    <citation type="submission" date="2020-07" db="EMBL/GenBank/DDBJ databases">
        <title>Gai3-2, isolated from salt lake.</title>
        <authorList>
            <person name="Cui H."/>
            <person name="Shi X."/>
        </authorList>
    </citation>
    <scope>NUCLEOTIDE SEQUENCE [LARGE SCALE GENOMIC DNA]</scope>
    <source>
        <strain evidence="15 16">Gai3-2</strain>
    </source>
</reference>
<keyword evidence="8 12" id="KW-0067">ATP-binding</keyword>
<dbReference type="InterPro" id="IPR022918">
    <property type="entry name" value="Phe_tRNA_ligase_beta2_arc"/>
</dbReference>
<dbReference type="KEGG" id="halg:HUG10_12340"/>
<dbReference type="Proteomes" id="UP000509750">
    <property type="component" value="Chromosome"/>
</dbReference>
<keyword evidence="7 12" id="KW-0547">Nucleotide-binding</keyword>
<sequence>MPVVDIDTDELRELTGHEEKSDEEFEEDLFALGLEFEGETDEGELQFEFGPDRLDRLSVEGVARSLRYQYGDARGVHVPDPNDPDWTIEVDESVPDERPFVTGAVVRGLDLDESALDSLIQLQEKLHATMGRDRAKGAIGIHDLTMLKGEVLRQEGETAGTTGGPASQLSGTPNTITYRGVDPDGDRFVPLDSDKELTPAEVLAEHPTGGKYADLVEGLNRYPAIYDELGLFSFPPVINGRRTEVSTDSRDLFVELTGTDQWTIDRMCVIICYALAARGGTIEEVEVVYDDGATHPDEYGPELIRPDLETDEKSVTHERIESILGIELEREEVVDLFERSGLDAAYTLGEEETTYDVTIPPYRVDVLHPLDLVDDVGRAYGFNTLEPKYPDIGTIGGRHERSRLEDAVRTTLIGLGFQDTLNFHMTSANENYERMGIEEGNDAFGAGERAEITSPYSEDYTQLRTWALPSLAQVLENNTHRSYPQDLAEVGFVAHRDDEVNTRVAEAHHVAAAVARTDATYEDAKARLQALCDDFDADLATPAIDHPSFISGRVAEIVIDGESVGVIGELHPKVLVEHDMEVPVAAFEFDLSALA</sequence>
<comment type="subunit">
    <text evidence="12">Tetramer of two alpha and two beta subunits.</text>
</comment>
<evidence type="ECO:0000256" key="2">
    <source>
        <dbReference type="ARBA" id="ARBA00004496"/>
    </source>
</evidence>
<evidence type="ECO:0000256" key="9">
    <source>
        <dbReference type="ARBA" id="ARBA00022842"/>
    </source>
</evidence>
<dbReference type="SMART" id="SM00873">
    <property type="entry name" value="B3_4"/>
    <property type="match status" value="1"/>
</dbReference>
<dbReference type="GeneID" id="56029635"/>
<comment type="catalytic activity">
    <reaction evidence="12">
        <text>tRNA(Phe) + L-phenylalanine + ATP = L-phenylalanyl-tRNA(Phe) + AMP + diphosphate + H(+)</text>
        <dbReference type="Rhea" id="RHEA:19413"/>
        <dbReference type="Rhea" id="RHEA-COMP:9668"/>
        <dbReference type="Rhea" id="RHEA-COMP:9699"/>
        <dbReference type="ChEBI" id="CHEBI:15378"/>
        <dbReference type="ChEBI" id="CHEBI:30616"/>
        <dbReference type="ChEBI" id="CHEBI:33019"/>
        <dbReference type="ChEBI" id="CHEBI:58095"/>
        <dbReference type="ChEBI" id="CHEBI:78442"/>
        <dbReference type="ChEBI" id="CHEBI:78531"/>
        <dbReference type="ChEBI" id="CHEBI:456215"/>
        <dbReference type="EC" id="6.1.1.20"/>
    </reaction>
</comment>
<evidence type="ECO:0000256" key="5">
    <source>
        <dbReference type="ARBA" id="ARBA00022598"/>
    </source>
</evidence>
<feature type="compositionally biased region" description="Basic and acidic residues" evidence="13">
    <location>
        <begin position="9"/>
        <end position="20"/>
    </location>
</feature>
<dbReference type="InterPro" id="IPR020825">
    <property type="entry name" value="Phe-tRNA_synthase-like_B3/B4"/>
</dbReference>
<evidence type="ECO:0000313" key="16">
    <source>
        <dbReference type="Proteomes" id="UP000509750"/>
    </source>
</evidence>
<dbReference type="EMBL" id="CP058529">
    <property type="protein sequence ID" value="QLG28286.1"/>
    <property type="molecule type" value="Genomic_DNA"/>
</dbReference>
<keyword evidence="5 12" id="KW-0436">Ligase</keyword>
<protein>
    <recommendedName>
        <fullName evidence="12">Phenylalanine--tRNA ligase beta subunit</fullName>
        <ecNumber evidence="12">6.1.1.20</ecNumber>
    </recommendedName>
    <alternativeName>
        <fullName evidence="12">Phenylalanyl-tRNA synthetase beta subunit</fullName>
        <shortName evidence="12">PheRS</shortName>
    </alternativeName>
</protein>
<evidence type="ECO:0000259" key="14">
    <source>
        <dbReference type="PROSITE" id="PS51483"/>
    </source>
</evidence>
<keyword evidence="16" id="KW-1185">Reference proteome</keyword>
<dbReference type="RefSeq" id="WP_179169861.1">
    <property type="nucleotide sequence ID" value="NZ_CP058529.1"/>
</dbReference>
<dbReference type="FunFam" id="3.50.40.10:FF:000003">
    <property type="entry name" value="Phenylalanine--tRNA ligase beta subunit"/>
    <property type="match status" value="1"/>
</dbReference>
<keyword evidence="10 12" id="KW-0648">Protein biosynthesis</keyword>
<dbReference type="OrthoDB" id="10073at2157"/>
<feature type="binding site" evidence="12">
    <location>
        <position position="374"/>
    </location>
    <ligand>
        <name>Mg(2+)</name>
        <dbReference type="ChEBI" id="CHEBI:18420"/>
        <note>shared with alpha subunit</note>
    </ligand>
</feature>
<evidence type="ECO:0000256" key="13">
    <source>
        <dbReference type="SAM" id="MobiDB-lite"/>
    </source>
</evidence>
<evidence type="ECO:0000256" key="4">
    <source>
        <dbReference type="ARBA" id="ARBA00022490"/>
    </source>
</evidence>
<accession>A0A7D5GCK1</accession>
<dbReference type="CDD" id="cd00769">
    <property type="entry name" value="PheRS_beta_core"/>
    <property type="match status" value="1"/>
</dbReference>
<dbReference type="GO" id="GO:0006432">
    <property type="term" value="P:phenylalanyl-tRNA aminoacylation"/>
    <property type="evidence" value="ECO:0007669"/>
    <property type="project" value="UniProtKB-UniRule"/>
</dbReference>
<name>A0A7D5GCK1_9EURY</name>
<feature type="domain" description="B5" evidence="14">
    <location>
        <begin position="308"/>
        <end position="387"/>
    </location>
</feature>
<evidence type="ECO:0000256" key="8">
    <source>
        <dbReference type="ARBA" id="ARBA00022840"/>
    </source>
</evidence>
<dbReference type="GO" id="GO:0005524">
    <property type="term" value="F:ATP binding"/>
    <property type="evidence" value="ECO:0007669"/>
    <property type="project" value="UniProtKB-UniRule"/>
</dbReference>
<evidence type="ECO:0000256" key="6">
    <source>
        <dbReference type="ARBA" id="ARBA00022723"/>
    </source>
</evidence>
<comment type="subcellular location">
    <subcellularLocation>
        <location evidence="2 12">Cytoplasm</location>
    </subcellularLocation>
</comment>
<dbReference type="GO" id="GO:0009328">
    <property type="term" value="C:phenylalanine-tRNA ligase complex"/>
    <property type="evidence" value="ECO:0007669"/>
    <property type="project" value="TreeGrafter"/>
</dbReference>
<dbReference type="InterPro" id="IPR045864">
    <property type="entry name" value="aa-tRNA-synth_II/BPL/LPL"/>
</dbReference>
<dbReference type="Pfam" id="PF17759">
    <property type="entry name" value="tRNA_synthFbeta"/>
    <property type="match status" value="1"/>
</dbReference>
<dbReference type="PROSITE" id="PS51483">
    <property type="entry name" value="B5"/>
    <property type="match status" value="1"/>
</dbReference>
<dbReference type="InterPro" id="IPR005147">
    <property type="entry name" value="tRNA_synthase_B5-dom"/>
</dbReference>
<dbReference type="InterPro" id="IPR041616">
    <property type="entry name" value="PheRS_beta_core"/>
</dbReference>
<dbReference type="InterPro" id="IPR009061">
    <property type="entry name" value="DNA-bd_dom_put_sf"/>
</dbReference>
<feature type="region of interest" description="Disordered" evidence="13">
    <location>
        <begin position="156"/>
        <end position="183"/>
    </location>
</feature>
<dbReference type="InterPro" id="IPR004531">
    <property type="entry name" value="Phe-tRNA-synth_IIc_bsu_arc_euk"/>
</dbReference>
<comment type="cofactor">
    <cofactor evidence="1 12">
        <name>Mg(2+)</name>
        <dbReference type="ChEBI" id="CHEBI:18420"/>
    </cofactor>
</comment>
<dbReference type="PANTHER" id="PTHR10947:SF0">
    <property type="entry name" value="PHENYLALANINE--TRNA LIGASE BETA SUBUNIT"/>
    <property type="match status" value="1"/>
</dbReference>
<evidence type="ECO:0000256" key="1">
    <source>
        <dbReference type="ARBA" id="ARBA00001946"/>
    </source>
</evidence>
<evidence type="ECO:0000256" key="7">
    <source>
        <dbReference type="ARBA" id="ARBA00022741"/>
    </source>
</evidence>
<dbReference type="Gene3D" id="3.30.930.10">
    <property type="entry name" value="Bira Bifunctional Protein, Domain 2"/>
    <property type="match status" value="1"/>
</dbReference>
<feature type="compositionally biased region" description="Polar residues" evidence="13">
    <location>
        <begin position="165"/>
        <end position="177"/>
    </location>
</feature>
<evidence type="ECO:0000313" key="15">
    <source>
        <dbReference type="EMBL" id="QLG28286.1"/>
    </source>
</evidence>
<comment type="similarity">
    <text evidence="3 12">Belongs to the phenylalanyl-tRNA synthetase beta subunit family. Type 2 subfamily.</text>
</comment>
<dbReference type="NCBIfam" id="TIGR00471">
    <property type="entry name" value="pheT_arch"/>
    <property type="match status" value="1"/>
</dbReference>
<keyword evidence="9 12" id="KW-0460">Magnesium</keyword>
<evidence type="ECO:0000256" key="3">
    <source>
        <dbReference type="ARBA" id="ARBA00007438"/>
    </source>
</evidence>
<feature type="region of interest" description="Disordered" evidence="13">
    <location>
        <begin position="1"/>
        <end position="24"/>
    </location>
</feature>
<proteinExistence type="inferred from homology"/>
<dbReference type="Pfam" id="PF03484">
    <property type="entry name" value="B5"/>
    <property type="match status" value="1"/>
</dbReference>
<dbReference type="GO" id="GO:0004826">
    <property type="term" value="F:phenylalanine-tRNA ligase activity"/>
    <property type="evidence" value="ECO:0007669"/>
    <property type="project" value="UniProtKB-UniRule"/>
</dbReference>
<dbReference type="SUPFAM" id="SSF55681">
    <property type="entry name" value="Class II aaRS and biotin synthetases"/>
    <property type="match status" value="1"/>
</dbReference>
<dbReference type="AlphaFoldDB" id="A0A7D5GCK1"/>
<dbReference type="SUPFAM" id="SSF46955">
    <property type="entry name" value="Putative DNA-binding domain"/>
    <property type="match status" value="2"/>
</dbReference>
<keyword evidence="4 12" id="KW-0963">Cytoplasm</keyword>
<dbReference type="HAMAP" id="MF_00284">
    <property type="entry name" value="Phe_tRNA_synth_beta2"/>
    <property type="match status" value="1"/>
</dbReference>
<dbReference type="Gene3D" id="3.30.56.10">
    <property type="match status" value="2"/>
</dbReference>
<dbReference type="GO" id="GO:0003723">
    <property type="term" value="F:RNA binding"/>
    <property type="evidence" value="ECO:0007669"/>
    <property type="project" value="InterPro"/>
</dbReference>